<evidence type="ECO:0000259" key="1">
    <source>
        <dbReference type="PROSITE" id="PS51502"/>
    </source>
</evidence>
<name>A0AA40C3K6_9PEZI</name>
<comment type="caution">
    <text evidence="2">The sequence shown here is derived from an EMBL/GenBank/DDBJ whole genome shotgun (WGS) entry which is preliminary data.</text>
</comment>
<sequence length="177" mass="19948">MSALLATAHEVEKPVVSHRTSALKLVMLSFIVCGLLRLAILDPLGIGAATASFLGNDRPTVTHAVMIQFKHGIGHQAIDYTREQMINLQYSCAHPYTGDLYIGGIDTAGPPEGFDREHHHVFWLRFRTNDEKDYFMSADPTHKAFQKDVEPFIERFITLSYDDDDNDDKDDEKKDAP</sequence>
<dbReference type="PROSITE" id="PS51502">
    <property type="entry name" value="S_R_A_B_BARREL"/>
    <property type="match status" value="1"/>
</dbReference>
<evidence type="ECO:0000313" key="3">
    <source>
        <dbReference type="Proteomes" id="UP001175000"/>
    </source>
</evidence>
<dbReference type="InterPro" id="IPR013097">
    <property type="entry name" value="Dabb"/>
</dbReference>
<dbReference type="Proteomes" id="UP001175000">
    <property type="component" value="Unassembled WGS sequence"/>
</dbReference>
<dbReference type="EMBL" id="JAULSU010000003">
    <property type="protein sequence ID" value="KAK0623767.1"/>
    <property type="molecule type" value="Genomic_DNA"/>
</dbReference>
<dbReference type="AlphaFoldDB" id="A0AA40C3K6"/>
<keyword evidence="3" id="KW-1185">Reference proteome</keyword>
<reference evidence="2" key="1">
    <citation type="submission" date="2023-06" db="EMBL/GenBank/DDBJ databases">
        <title>Genome-scale phylogeny and comparative genomics of the fungal order Sordariales.</title>
        <authorList>
            <consortium name="Lawrence Berkeley National Laboratory"/>
            <person name="Hensen N."/>
            <person name="Bonometti L."/>
            <person name="Westerberg I."/>
            <person name="Brannstrom I.O."/>
            <person name="Guillou S."/>
            <person name="Cros-Aarteil S."/>
            <person name="Calhoun S."/>
            <person name="Haridas S."/>
            <person name="Kuo A."/>
            <person name="Mondo S."/>
            <person name="Pangilinan J."/>
            <person name="Riley R."/>
            <person name="Labutti K."/>
            <person name="Andreopoulos B."/>
            <person name="Lipzen A."/>
            <person name="Chen C."/>
            <person name="Yanf M."/>
            <person name="Daum C."/>
            <person name="Ng V."/>
            <person name="Clum A."/>
            <person name="Steindorff A."/>
            <person name="Ohm R."/>
            <person name="Martin F."/>
            <person name="Silar P."/>
            <person name="Natvig D."/>
            <person name="Lalanne C."/>
            <person name="Gautier V."/>
            <person name="Ament-Velasquez S.L."/>
            <person name="Kruys A."/>
            <person name="Hutchinson M.I."/>
            <person name="Powell A.J."/>
            <person name="Barry K."/>
            <person name="Miller A.N."/>
            <person name="Grigoriev I.V."/>
            <person name="Debuchy R."/>
            <person name="Gladieux P."/>
            <person name="Thoren M.H."/>
            <person name="Johannesson H."/>
        </authorList>
    </citation>
    <scope>NUCLEOTIDE SEQUENCE</scope>
    <source>
        <strain evidence="2">CBS 606.72</strain>
    </source>
</reference>
<evidence type="ECO:0000313" key="2">
    <source>
        <dbReference type="EMBL" id="KAK0623767.1"/>
    </source>
</evidence>
<protein>
    <recommendedName>
        <fullName evidence="1">Stress-response A/B barrel domain-containing protein</fullName>
    </recommendedName>
</protein>
<accession>A0AA40C3K6</accession>
<organism evidence="2 3">
    <name type="scientific">Immersiella caudata</name>
    <dbReference type="NCBI Taxonomy" id="314043"/>
    <lineage>
        <taxon>Eukaryota</taxon>
        <taxon>Fungi</taxon>
        <taxon>Dikarya</taxon>
        <taxon>Ascomycota</taxon>
        <taxon>Pezizomycotina</taxon>
        <taxon>Sordariomycetes</taxon>
        <taxon>Sordariomycetidae</taxon>
        <taxon>Sordariales</taxon>
        <taxon>Lasiosphaeriaceae</taxon>
        <taxon>Immersiella</taxon>
    </lineage>
</organism>
<proteinExistence type="predicted"/>
<gene>
    <name evidence="2" type="ORF">B0T14DRAFT_565091</name>
</gene>
<dbReference type="SUPFAM" id="SSF54909">
    <property type="entry name" value="Dimeric alpha+beta barrel"/>
    <property type="match status" value="1"/>
</dbReference>
<dbReference type="InterPro" id="IPR011008">
    <property type="entry name" value="Dimeric_a/b-barrel"/>
</dbReference>
<feature type="domain" description="Stress-response A/B barrel" evidence="1">
    <location>
        <begin position="61"/>
        <end position="161"/>
    </location>
</feature>
<dbReference type="Gene3D" id="3.30.70.100">
    <property type="match status" value="1"/>
</dbReference>